<dbReference type="InterPro" id="IPR027417">
    <property type="entry name" value="P-loop_NTPase"/>
</dbReference>
<dbReference type="Proteomes" id="UP000178859">
    <property type="component" value="Unassembled WGS sequence"/>
</dbReference>
<dbReference type="EMBL" id="MFDT01000054">
    <property type="protein sequence ID" value="OGE64563.1"/>
    <property type="molecule type" value="Genomic_DNA"/>
</dbReference>
<dbReference type="PANTHER" id="PTHR11702">
    <property type="entry name" value="DEVELOPMENTALLY REGULATED GTP-BINDING PROTEIN-RELATED"/>
    <property type="match status" value="1"/>
</dbReference>
<accession>A0A1F5MGT3</accession>
<dbReference type="PANTHER" id="PTHR11702:SF31">
    <property type="entry name" value="MITOCHONDRIAL RIBOSOME-ASSOCIATED GTPASE 2"/>
    <property type="match status" value="1"/>
</dbReference>
<evidence type="ECO:0000256" key="1">
    <source>
        <dbReference type="ARBA" id="ARBA00022741"/>
    </source>
</evidence>
<evidence type="ECO:0000259" key="2">
    <source>
        <dbReference type="PROSITE" id="PS51710"/>
    </source>
</evidence>
<organism evidence="3 4">
    <name type="scientific">Candidatus Daviesbacteria bacterium RIFCSPLOWO2_02_FULL_36_7</name>
    <dbReference type="NCBI Taxonomy" id="1797792"/>
    <lineage>
        <taxon>Bacteria</taxon>
        <taxon>Candidatus Daviesiibacteriota</taxon>
    </lineage>
</organism>
<evidence type="ECO:0000313" key="3">
    <source>
        <dbReference type="EMBL" id="OGE64563.1"/>
    </source>
</evidence>
<reference evidence="3 4" key="1">
    <citation type="journal article" date="2016" name="Nat. Commun.">
        <title>Thousands of microbial genomes shed light on interconnected biogeochemical processes in an aquifer system.</title>
        <authorList>
            <person name="Anantharaman K."/>
            <person name="Brown C.T."/>
            <person name="Hug L.A."/>
            <person name="Sharon I."/>
            <person name="Castelle C.J."/>
            <person name="Probst A.J."/>
            <person name="Thomas B.C."/>
            <person name="Singh A."/>
            <person name="Wilkins M.J."/>
            <person name="Karaoz U."/>
            <person name="Brodie E.L."/>
            <person name="Williams K.H."/>
            <person name="Hubbard S.S."/>
            <person name="Banfield J.F."/>
        </authorList>
    </citation>
    <scope>NUCLEOTIDE SEQUENCE [LARGE SCALE GENOMIC DNA]</scope>
</reference>
<feature type="domain" description="OBG-type G" evidence="2">
    <location>
        <begin position="1"/>
        <end position="97"/>
    </location>
</feature>
<dbReference type="PROSITE" id="PS51710">
    <property type="entry name" value="G_OBG"/>
    <property type="match status" value="1"/>
</dbReference>
<dbReference type="SUPFAM" id="SSF52540">
    <property type="entry name" value="P-loop containing nucleoside triphosphate hydrolases"/>
    <property type="match status" value="1"/>
</dbReference>
<dbReference type="Gene3D" id="3.40.50.300">
    <property type="entry name" value="P-loop containing nucleotide triphosphate hydrolases"/>
    <property type="match status" value="1"/>
</dbReference>
<dbReference type="InterPro" id="IPR045086">
    <property type="entry name" value="OBG_GTPase"/>
</dbReference>
<dbReference type="AlphaFoldDB" id="A0A1F5MGT3"/>
<gene>
    <name evidence="3" type="ORF">A3I48_00695</name>
</gene>
<protein>
    <recommendedName>
        <fullName evidence="2">OBG-type G domain-containing protein</fullName>
    </recommendedName>
</protein>
<keyword evidence="1" id="KW-0547">Nucleotide-binding</keyword>
<dbReference type="GO" id="GO:0003924">
    <property type="term" value="F:GTPase activity"/>
    <property type="evidence" value="ECO:0007669"/>
    <property type="project" value="InterPro"/>
</dbReference>
<comment type="caution">
    <text evidence="3">The sequence shown here is derived from an EMBL/GenBank/DDBJ whole genome shotgun (WGS) entry which is preliminary data.</text>
</comment>
<dbReference type="InterPro" id="IPR031167">
    <property type="entry name" value="G_OBG"/>
</dbReference>
<dbReference type="GO" id="GO:0005525">
    <property type="term" value="F:GTP binding"/>
    <property type="evidence" value="ECO:0007669"/>
    <property type="project" value="InterPro"/>
</dbReference>
<sequence length="97" mass="11435">MGIKFLKHIEKVKLLLHCISSESEDVLKDYQVVSEELKNYNPKLLEKEEIIILTKTDLVEQKEVKEKIKQLKKLKKQIIPASIHDWNSLQKLQEVLL</sequence>
<evidence type="ECO:0000313" key="4">
    <source>
        <dbReference type="Proteomes" id="UP000178859"/>
    </source>
</evidence>
<name>A0A1F5MGT3_9BACT</name>
<proteinExistence type="predicted"/>